<dbReference type="Proteomes" id="UP000515317">
    <property type="component" value="Chromosome"/>
</dbReference>
<organism evidence="2 3">
    <name type="scientific">Terrihabitans soli</name>
    <dbReference type="NCBI Taxonomy" id="708113"/>
    <lineage>
        <taxon>Bacteria</taxon>
        <taxon>Pseudomonadati</taxon>
        <taxon>Pseudomonadota</taxon>
        <taxon>Alphaproteobacteria</taxon>
        <taxon>Hyphomicrobiales</taxon>
        <taxon>Terrihabitans</taxon>
    </lineage>
</organism>
<keyword evidence="3" id="KW-1185">Reference proteome</keyword>
<sequence>MRKELRAWLWLMLLGVFTLWWFAGAPPIGPFERKRAVNTGILDDSWECRPVKGGPICWKKPSQNPASPTP</sequence>
<dbReference type="AlphaFoldDB" id="A0A6S6QS33"/>
<feature type="transmembrane region" description="Helical" evidence="1">
    <location>
        <begin position="7"/>
        <end position="23"/>
    </location>
</feature>
<name>A0A6S6QS33_9HYPH</name>
<protein>
    <submittedName>
        <fullName evidence="2">Uncharacterized protein</fullName>
    </submittedName>
</protein>
<dbReference type="KEGG" id="tso:IZ6_05760"/>
<evidence type="ECO:0000313" key="3">
    <source>
        <dbReference type="Proteomes" id="UP000515317"/>
    </source>
</evidence>
<dbReference type="EMBL" id="AP023361">
    <property type="protein sequence ID" value="BCJ89841.1"/>
    <property type="molecule type" value="Genomic_DNA"/>
</dbReference>
<proteinExistence type="predicted"/>
<keyword evidence="1" id="KW-1133">Transmembrane helix</keyword>
<evidence type="ECO:0000256" key="1">
    <source>
        <dbReference type="SAM" id="Phobius"/>
    </source>
</evidence>
<accession>A0A6S6QS33</accession>
<evidence type="ECO:0000313" key="2">
    <source>
        <dbReference type="EMBL" id="BCJ89841.1"/>
    </source>
</evidence>
<gene>
    <name evidence="2" type="ORF">IZ6_05760</name>
</gene>
<keyword evidence="1" id="KW-0812">Transmembrane</keyword>
<keyword evidence="1" id="KW-0472">Membrane</keyword>
<reference evidence="2 3" key="1">
    <citation type="submission" date="2020-08" db="EMBL/GenBank/DDBJ databases">
        <title>Genome sequence of Rhizobiales bacterium strain IZ6.</title>
        <authorList>
            <person name="Nakai R."/>
            <person name="Naganuma T."/>
        </authorList>
    </citation>
    <scope>NUCLEOTIDE SEQUENCE [LARGE SCALE GENOMIC DNA]</scope>
    <source>
        <strain evidence="2 3">IZ6</strain>
    </source>
</reference>